<protein>
    <submittedName>
        <fullName evidence="2">Uncharacterized protein</fullName>
    </submittedName>
</protein>
<feature type="region of interest" description="Disordered" evidence="1">
    <location>
        <begin position="134"/>
        <end position="169"/>
    </location>
</feature>
<comment type="caution">
    <text evidence="2">The sequence shown here is derived from an EMBL/GenBank/DDBJ whole genome shotgun (WGS) entry which is preliminary data.</text>
</comment>
<evidence type="ECO:0000313" key="2">
    <source>
        <dbReference type="EMBL" id="CAG8393484.1"/>
    </source>
</evidence>
<reference evidence="2" key="1">
    <citation type="submission" date="2021-07" db="EMBL/GenBank/DDBJ databases">
        <authorList>
            <person name="Branca A.L. A."/>
        </authorList>
    </citation>
    <scope>NUCLEOTIDE SEQUENCE</scope>
</reference>
<proteinExistence type="predicted"/>
<sequence length="401" mass="45672">MLLPLTTGADAPVHLVCISPSIQLPTIDPNYTIILTNPSFRKLSGTVRKIKNTHNNPNKSPVNYLFASNIDRDTFERLWTDHGLFRAVTATLWKPQRAVLYRIMPNYQHERFCGVFAAIISRKMLQMNLSPCTDDWEPSGSGRIQGRSTDKEPDYSFRPGPFPTSGHSPPPSLILEVGVSESYSYLLGDVQWWSTNAPVRPGMVVVIHATSSSPFRVVIEVWQDCAFDTQHDTRIAPHTRFQRDQRIEIEGGVIRGGPLRLDFALLMRREPNPPIERDVEFTDQELINEINAWKSKVKAEADALPIRAKEEEAPASTPKPTLWKPQRAVLYRIIPNNQHWHFREAFANSLSVHLWQMNLSTGGPLRLDFSLLMRRPPNPIIEHDVVFTDHQVLVIARQTEL</sequence>
<dbReference type="OrthoDB" id="428260at2759"/>
<evidence type="ECO:0000256" key="1">
    <source>
        <dbReference type="SAM" id="MobiDB-lite"/>
    </source>
</evidence>
<gene>
    <name evidence="2" type="ORF">PSALAMII_LOCUS7021</name>
</gene>
<evidence type="ECO:0000313" key="3">
    <source>
        <dbReference type="Proteomes" id="UP001152649"/>
    </source>
</evidence>
<name>A0A9W4JD51_9EURO</name>
<accession>A0A9W4JD51</accession>
<dbReference type="AlphaFoldDB" id="A0A9W4JD51"/>
<keyword evidence="3" id="KW-1185">Reference proteome</keyword>
<organism evidence="2 3">
    <name type="scientific">Penicillium salamii</name>
    <dbReference type="NCBI Taxonomy" id="1612424"/>
    <lineage>
        <taxon>Eukaryota</taxon>
        <taxon>Fungi</taxon>
        <taxon>Dikarya</taxon>
        <taxon>Ascomycota</taxon>
        <taxon>Pezizomycotina</taxon>
        <taxon>Eurotiomycetes</taxon>
        <taxon>Eurotiomycetidae</taxon>
        <taxon>Eurotiales</taxon>
        <taxon>Aspergillaceae</taxon>
        <taxon>Penicillium</taxon>
    </lineage>
</organism>
<dbReference type="Proteomes" id="UP001152649">
    <property type="component" value="Unassembled WGS sequence"/>
</dbReference>
<dbReference type="EMBL" id="CAJVPG010000333">
    <property type="protein sequence ID" value="CAG8393484.1"/>
    <property type="molecule type" value="Genomic_DNA"/>
</dbReference>